<dbReference type="InterPro" id="IPR002678">
    <property type="entry name" value="DUF34/NIF3"/>
</dbReference>
<name>A0AAD5VW13_9AGAR</name>
<protein>
    <submittedName>
        <fullName evidence="3">Uncharacterized protein</fullName>
    </submittedName>
</protein>
<dbReference type="SUPFAM" id="SSF102705">
    <property type="entry name" value="NIF3 (NGG1p interacting factor 3)-like"/>
    <property type="match status" value="1"/>
</dbReference>
<sequence length="259" mass="27563">MGYGRGFIDPWASLTQSVLSESLEKEAAVIVAYHPTIFKGLQSFTLANPLQASLLKCAAEGISVYSPHSALDSVWGGINDWLAEGLMEKREDGEVKDLVGEKLHPTTGGEIASEALTTLAFSSLSFDFFVVSDGLALVLLTDDMALRTSVQVGYPAETESRSSPIRTIAICAGSGGSMLVGKQADVYLTGEMSHHEVLAAVAAGKHVILCGHDNTERGYLPILARKLLAELQGSQATDRGATDVEVAVSQADRHPLQFM</sequence>
<organism evidence="3 4">
    <name type="scientific">Leucocoprinus birnbaumii</name>
    <dbReference type="NCBI Taxonomy" id="56174"/>
    <lineage>
        <taxon>Eukaryota</taxon>
        <taxon>Fungi</taxon>
        <taxon>Dikarya</taxon>
        <taxon>Basidiomycota</taxon>
        <taxon>Agaricomycotina</taxon>
        <taxon>Agaricomycetes</taxon>
        <taxon>Agaricomycetidae</taxon>
        <taxon>Agaricales</taxon>
        <taxon>Agaricineae</taxon>
        <taxon>Agaricaceae</taxon>
        <taxon>Leucocoprinus</taxon>
    </lineage>
</organism>
<feature type="binding site" evidence="2">
    <location>
        <position position="34"/>
    </location>
    <ligand>
        <name>a divalent metal cation</name>
        <dbReference type="ChEBI" id="CHEBI:60240"/>
        <label>1</label>
    </ligand>
</feature>
<comment type="caution">
    <text evidence="3">The sequence shown here is derived from an EMBL/GenBank/DDBJ whole genome shotgun (WGS) entry which is preliminary data.</text>
</comment>
<feature type="binding site" evidence="2">
    <location>
        <position position="72"/>
    </location>
    <ligand>
        <name>a divalent metal cation</name>
        <dbReference type="ChEBI" id="CHEBI:60240"/>
        <label>1</label>
    </ligand>
</feature>
<dbReference type="GO" id="GO:0046872">
    <property type="term" value="F:metal ion binding"/>
    <property type="evidence" value="ECO:0007669"/>
    <property type="project" value="UniProtKB-KW"/>
</dbReference>
<dbReference type="FunFam" id="3.40.1390.30:FF:000001">
    <property type="entry name" value="GTP cyclohydrolase 1 type 2"/>
    <property type="match status" value="1"/>
</dbReference>
<dbReference type="Pfam" id="PF01784">
    <property type="entry name" value="DUF34_NIF3"/>
    <property type="match status" value="1"/>
</dbReference>
<dbReference type="AlphaFoldDB" id="A0AAD5VW13"/>
<dbReference type="InterPro" id="IPR036069">
    <property type="entry name" value="DUF34/NIF3_sf"/>
</dbReference>
<evidence type="ECO:0000256" key="1">
    <source>
        <dbReference type="ARBA" id="ARBA00006964"/>
    </source>
</evidence>
<dbReference type="PANTHER" id="PTHR13799">
    <property type="entry name" value="NGG1 INTERACTING FACTOR 3"/>
    <property type="match status" value="1"/>
</dbReference>
<dbReference type="Proteomes" id="UP001213000">
    <property type="component" value="Unassembled WGS sequence"/>
</dbReference>
<evidence type="ECO:0000256" key="2">
    <source>
        <dbReference type="PIRSR" id="PIRSR602678-1"/>
    </source>
</evidence>
<dbReference type="EMBL" id="JANIEX010000180">
    <property type="protein sequence ID" value="KAJ3571539.1"/>
    <property type="molecule type" value="Genomic_DNA"/>
</dbReference>
<evidence type="ECO:0000313" key="3">
    <source>
        <dbReference type="EMBL" id="KAJ3571539.1"/>
    </source>
</evidence>
<dbReference type="PANTHER" id="PTHR13799:SF13">
    <property type="entry name" value="NIF3-LIKE PROTEIN 1"/>
    <property type="match status" value="1"/>
</dbReference>
<comment type="similarity">
    <text evidence="1">Belongs to the GTP cyclohydrolase I type 2/NIF3 family.</text>
</comment>
<reference evidence="3" key="1">
    <citation type="submission" date="2022-07" db="EMBL/GenBank/DDBJ databases">
        <title>Genome Sequence of Leucocoprinus birnbaumii.</title>
        <authorList>
            <person name="Buettner E."/>
        </authorList>
    </citation>
    <scope>NUCLEOTIDE SEQUENCE</scope>
    <source>
        <strain evidence="3">VT141</strain>
    </source>
</reference>
<evidence type="ECO:0000313" key="4">
    <source>
        <dbReference type="Proteomes" id="UP001213000"/>
    </source>
</evidence>
<dbReference type="Gene3D" id="3.40.1390.30">
    <property type="entry name" value="NIF3 (NGG1p interacting factor 3)-like"/>
    <property type="match status" value="2"/>
</dbReference>
<dbReference type="GO" id="GO:0005739">
    <property type="term" value="C:mitochondrion"/>
    <property type="evidence" value="ECO:0007669"/>
    <property type="project" value="TreeGrafter"/>
</dbReference>
<accession>A0AAD5VW13</accession>
<keyword evidence="2" id="KW-0479">Metal-binding</keyword>
<feature type="binding site" evidence="2">
    <location>
        <position position="216"/>
    </location>
    <ligand>
        <name>a divalent metal cation</name>
        <dbReference type="ChEBI" id="CHEBI:60240"/>
        <label>1</label>
    </ligand>
</feature>
<gene>
    <name evidence="3" type="ORF">NP233_g3693</name>
</gene>
<keyword evidence="4" id="KW-1185">Reference proteome</keyword>
<feature type="binding site" evidence="2">
    <location>
        <position position="212"/>
    </location>
    <ligand>
        <name>a divalent metal cation</name>
        <dbReference type="ChEBI" id="CHEBI:60240"/>
        <label>1</label>
    </ligand>
</feature>
<proteinExistence type="inferred from homology"/>